<dbReference type="Proteomes" id="UP000270616">
    <property type="component" value="Unassembled WGS sequence"/>
</dbReference>
<evidence type="ECO:0000256" key="11">
    <source>
        <dbReference type="SAM" id="MobiDB-lite"/>
    </source>
</evidence>
<dbReference type="SMART" id="SM00387">
    <property type="entry name" value="HATPase_c"/>
    <property type="match status" value="1"/>
</dbReference>
<dbReference type="Pfam" id="PF17203">
    <property type="entry name" value="sCache_3_2"/>
    <property type="match status" value="1"/>
</dbReference>
<keyword evidence="7 14" id="KW-0808">Transferase</keyword>
<dbReference type="InterPro" id="IPR004358">
    <property type="entry name" value="Sig_transdc_His_kin-like_C"/>
</dbReference>
<dbReference type="SUPFAM" id="SSF55874">
    <property type="entry name" value="ATPase domain of HSP90 chaperone/DNA topoisomerase II/histidine kinase"/>
    <property type="match status" value="1"/>
</dbReference>
<evidence type="ECO:0000256" key="2">
    <source>
        <dbReference type="ARBA" id="ARBA00004651"/>
    </source>
</evidence>
<evidence type="ECO:0000313" key="15">
    <source>
        <dbReference type="Proteomes" id="UP000270616"/>
    </source>
</evidence>
<feature type="domain" description="Histidine kinase" evidence="13">
    <location>
        <begin position="348"/>
        <end position="556"/>
    </location>
</feature>
<keyword evidence="15" id="KW-1185">Reference proteome</keyword>
<reference evidence="14 15" key="1">
    <citation type="submission" date="2018-10" db="EMBL/GenBank/DDBJ databases">
        <title>Kocuria sp. M5W7-7, whole genome shotgun sequence.</title>
        <authorList>
            <person name="Tuo L."/>
        </authorList>
    </citation>
    <scope>NUCLEOTIDE SEQUENCE [LARGE SCALE GENOMIC DNA]</scope>
    <source>
        <strain evidence="14 15">M5W7-7</strain>
    </source>
</reference>
<dbReference type="GO" id="GO:0005886">
    <property type="term" value="C:plasma membrane"/>
    <property type="evidence" value="ECO:0007669"/>
    <property type="project" value="UniProtKB-SubCell"/>
</dbReference>
<comment type="subcellular location">
    <subcellularLocation>
        <location evidence="2">Cell membrane</location>
        <topology evidence="2">Multi-pass membrane protein</topology>
    </subcellularLocation>
</comment>
<dbReference type="AlphaFoldDB" id="A0A3N3ZRV7"/>
<dbReference type="GO" id="GO:0000155">
    <property type="term" value="F:phosphorelay sensor kinase activity"/>
    <property type="evidence" value="ECO:0007669"/>
    <property type="project" value="TreeGrafter"/>
</dbReference>
<keyword evidence="5" id="KW-0597">Phosphoprotein</keyword>
<gene>
    <name evidence="14" type="ORF">EDL96_04670</name>
</gene>
<feature type="region of interest" description="Disordered" evidence="11">
    <location>
        <begin position="558"/>
        <end position="586"/>
    </location>
</feature>
<evidence type="ECO:0000256" key="4">
    <source>
        <dbReference type="ARBA" id="ARBA00022475"/>
    </source>
</evidence>
<dbReference type="Pfam" id="PF02518">
    <property type="entry name" value="HATPase_c"/>
    <property type="match status" value="1"/>
</dbReference>
<comment type="caution">
    <text evidence="14">The sequence shown here is derived from an EMBL/GenBank/DDBJ whole genome shotgun (WGS) entry which is preliminary data.</text>
</comment>
<evidence type="ECO:0000256" key="8">
    <source>
        <dbReference type="ARBA" id="ARBA00022989"/>
    </source>
</evidence>
<dbReference type="Gene3D" id="3.30.565.10">
    <property type="entry name" value="Histidine kinase-like ATPase, C-terminal domain"/>
    <property type="match status" value="1"/>
</dbReference>
<evidence type="ECO:0000256" key="5">
    <source>
        <dbReference type="ARBA" id="ARBA00022553"/>
    </source>
</evidence>
<proteinExistence type="predicted"/>
<protein>
    <recommendedName>
        <fullName evidence="3">histidine kinase</fullName>
        <ecNumber evidence="3">2.7.13.3</ecNumber>
    </recommendedName>
</protein>
<evidence type="ECO:0000256" key="3">
    <source>
        <dbReference type="ARBA" id="ARBA00012438"/>
    </source>
</evidence>
<dbReference type="PRINTS" id="PR00344">
    <property type="entry name" value="BCTRLSENSOR"/>
</dbReference>
<keyword evidence="4" id="KW-1003">Cell membrane</keyword>
<evidence type="ECO:0000256" key="9">
    <source>
        <dbReference type="ARBA" id="ARBA00023012"/>
    </source>
</evidence>
<dbReference type="InterPro" id="IPR036890">
    <property type="entry name" value="HATPase_C_sf"/>
</dbReference>
<dbReference type="InterPro" id="IPR033463">
    <property type="entry name" value="sCache_3"/>
</dbReference>
<dbReference type="PANTHER" id="PTHR43547">
    <property type="entry name" value="TWO-COMPONENT HISTIDINE KINASE"/>
    <property type="match status" value="1"/>
</dbReference>
<dbReference type="PANTHER" id="PTHR43547:SF10">
    <property type="entry name" value="SENSOR HISTIDINE KINASE DCUS"/>
    <property type="match status" value="1"/>
</dbReference>
<keyword evidence="10 12" id="KW-0472">Membrane</keyword>
<dbReference type="OrthoDB" id="9792686at2"/>
<evidence type="ECO:0000256" key="7">
    <source>
        <dbReference type="ARBA" id="ARBA00022777"/>
    </source>
</evidence>
<comment type="catalytic activity">
    <reaction evidence="1">
        <text>ATP + protein L-histidine = ADP + protein N-phospho-L-histidine.</text>
        <dbReference type="EC" id="2.7.13.3"/>
    </reaction>
</comment>
<evidence type="ECO:0000256" key="12">
    <source>
        <dbReference type="SAM" id="Phobius"/>
    </source>
</evidence>
<dbReference type="InterPro" id="IPR029151">
    <property type="entry name" value="Sensor-like_sf"/>
</dbReference>
<keyword evidence="8 12" id="KW-1133">Transmembrane helix</keyword>
<organism evidence="14 15">
    <name type="scientific">Kocuria soli</name>
    <dbReference type="NCBI Taxonomy" id="2485125"/>
    <lineage>
        <taxon>Bacteria</taxon>
        <taxon>Bacillati</taxon>
        <taxon>Actinomycetota</taxon>
        <taxon>Actinomycetes</taxon>
        <taxon>Micrococcales</taxon>
        <taxon>Micrococcaceae</taxon>
        <taxon>Kocuria</taxon>
    </lineage>
</organism>
<keyword evidence="7 14" id="KW-0418">Kinase</keyword>
<evidence type="ECO:0000259" key="13">
    <source>
        <dbReference type="PROSITE" id="PS50109"/>
    </source>
</evidence>
<feature type="transmembrane region" description="Helical" evidence="12">
    <location>
        <begin position="165"/>
        <end position="187"/>
    </location>
</feature>
<dbReference type="InterPro" id="IPR005467">
    <property type="entry name" value="His_kinase_dom"/>
</dbReference>
<dbReference type="EMBL" id="RKMF01000004">
    <property type="protein sequence ID" value="ROZ64066.1"/>
    <property type="molecule type" value="Genomic_DNA"/>
</dbReference>
<keyword evidence="6 12" id="KW-0812">Transmembrane</keyword>
<dbReference type="Gene3D" id="3.30.450.20">
    <property type="entry name" value="PAS domain"/>
    <property type="match status" value="2"/>
</dbReference>
<evidence type="ECO:0000313" key="14">
    <source>
        <dbReference type="EMBL" id="ROZ64066.1"/>
    </source>
</evidence>
<name>A0A3N3ZRV7_9MICC</name>
<evidence type="ECO:0000256" key="10">
    <source>
        <dbReference type="ARBA" id="ARBA00023136"/>
    </source>
</evidence>
<evidence type="ECO:0000256" key="6">
    <source>
        <dbReference type="ARBA" id="ARBA00022692"/>
    </source>
</evidence>
<accession>A0A3N3ZRV7</accession>
<dbReference type="EC" id="2.7.13.3" evidence="3"/>
<dbReference type="SUPFAM" id="SSF103190">
    <property type="entry name" value="Sensory domain-like"/>
    <property type="match status" value="1"/>
</dbReference>
<dbReference type="RefSeq" id="WP_123824644.1">
    <property type="nucleotide sequence ID" value="NZ_RKMF01000004.1"/>
</dbReference>
<dbReference type="InterPro" id="IPR003594">
    <property type="entry name" value="HATPase_dom"/>
</dbReference>
<keyword evidence="9" id="KW-0902">Two-component regulatory system</keyword>
<evidence type="ECO:0000256" key="1">
    <source>
        <dbReference type="ARBA" id="ARBA00000085"/>
    </source>
</evidence>
<sequence>MSLARRFLLMQLLLVLGITVIVAVVLVDRTSSDVEARARSVTRATTLTLSEDMWIAEQAKTEDPHATLQPLADELVADSDIDWVTIMDTDGTRWTHPWPEYVGKPYSGSIDAAMDGQMSTTTEMGQMGMSARTIAPVRDENGEIVALVATGVLLDNIASDSWAQVPLLIAIAVVLFLAASAVTAGLSRYLSRVTGGRQPEELAEAVAVQDAVLERAAQGLLLVDDGRLVLANPRARELLDTDDDVLSEPRVHTSTLWRMLERRRARGVKLEDLNLPEELVALLLAEENVLERWVVVGEHTLIISTAPASKPSNGTVAVVRDHTELSRLSGQLQSTTLMADALRSQTHEHANRMHTVVSLLELDRPEEALRFASEDLRRSRNLSGDLESAVTDPVLAALLLGKTSSAHERGVRLDVSVHGNPPSLPFTPGETVTVVGNLIDNAVDALVEYRDTAGPEVNSAEAPAAPPTVEVELTEIDDGGRPAALLTVADNGPGISPELQDTVFQRGFSTKPVDNGDPNRGVGLALVRTVVQRHGGTIECHDDGGAVFVVTLPLVPSEESLERTPAPAALDRGPEPNPTRPMEADA</sequence>
<dbReference type="PROSITE" id="PS50109">
    <property type="entry name" value="HIS_KIN"/>
    <property type="match status" value="1"/>
</dbReference>